<feature type="compositionally biased region" description="Low complexity" evidence="3">
    <location>
        <begin position="457"/>
        <end position="467"/>
    </location>
</feature>
<dbReference type="STRING" id="4829.A0A168PJ68"/>
<evidence type="ECO:0000256" key="1">
    <source>
        <dbReference type="ARBA" id="ARBA00022737"/>
    </source>
</evidence>
<dbReference type="PANTHER" id="PTHR24179">
    <property type="entry name" value="PROTEIN PHOSPHATASE 1 REGULATORY SUBUNIT 12"/>
    <property type="match status" value="1"/>
</dbReference>
<dbReference type="Pfam" id="PF00023">
    <property type="entry name" value="Ank"/>
    <property type="match status" value="1"/>
</dbReference>
<evidence type="ECO:0000256" key="2">
    <source>
        <dbReference type="PROSITE-ProRule" id="PRU00023"/>
    </source>
</evidence>
<dbReference type="PROSITE" id="PS50297">
    <property type="entry name" value="ANK_REP_REGION"/>
    <property type="match status" value="1"/>
</dbReference>
<feature type="repeat" description="ANK" evidence="2">
    <location>
        <begin position="531"/>
        <end position="560"/>
    </location>
</feature>
<dbReference type="GO" id="GO:0005737">
    <property type="term" value="C:cytoplasm"/>
    <property type="evidence" value="ECO:0007669"/>
    <property type="project" value="TreeGrafter"/>
</dbReference>
<dbReference type="GO" id="GO:0019208">
    <property type="term" value="F:phosphatase regulator activity"/>
    <property type="evidence" value="ECO:0007669"/>
    <property type="project" value="TreeGrafter"/>
</dbReference>
<dbReference type="SMART" id="SM00248">
    <property type="entry name" value="ANK"/>
    <property type="match status" value="3"/>
</dbReference>
<dbReference type="Pfam" id="PF13637">
    <property type="entry name" value="Ank_4"/>
    <property type="match status" value="1"/>
</dbReference>
<feature type="region of interest" description="Disordered" evidence="3">
    <location>
        <begin position="246"/>
        <end position="299"/>
    </location>
</feature>
<feature type="compositionally biased region" description="Polar residues" evidence="3">
    <location>
        <begin position="261"/>
        <end position="270"/>
    </location>
</feature>
<dbReference type="PROSITE" id="PS50088">
    <property type="entry name" value="ANK_REPEAT"/>
    <property type="match status" value="2"/>
</dbReference>
<keyword evidence="5" id="KW-1185">Reference proteome</keyword>
<reference evidence="4" key="1">
    <citation type="submission" date="2016-04" db="EMBL/GenBank/DDBJ databases">
        <authorList>
            <person name="Evans L.H."/>
            <person name="Alamgir A."/>
            <person name="Owens N."/>
            <person name="Weber N.D."/>
            <person name="Virtaneva K."/>
            <person name="Barbian K."/>
            <person name="Babar A."/>
            <person name="Rosenke K."/>
        </authorList>
    </citation>
    <scope>NUCLEOTIDE SEQUENCE [LARGE SCALE GENOMIC DNA]</scope>
    <source>
        <strain evidence="4">CBS 101.48</strain>
    </source>
</reference>
<proteinExistence type="predicted"/>
<dbReference type="SUPFAM" id="SSF48403">
    <property type="entry name" value="Ankyrin repeat"/>
    <property type="match status" value="2"/>
</dbReference>
<dbReference type="OrthoDB" id="428895at2759"/>
<dbReference type="AlphaFoldDB" id="A0A168PJ68"/>
<name>A0A168PJ68_ABSGL</name>
<dbReference type="EMBL" id="LT553855">
    <property type="protein sequence ID" value="SAM02492.1"/>
    <property type="molecule type" value="Genomic_DNA"/>
</dbReference>
<dbReference type="OMA" id="HAKASEC"/>
<sequence length="640" mass="70904">MHHSCGNGSCCSPSKLWRQLQTIVRTGNEQDFVRLCGEGRAPHVARVLLSQRLVNDPAMYPASNKHRVLQLNLPSQQQQLKANRLFGTSVRDLNALQMALFLRHEAMAQSILEFVKASSSPKELSQFVNHTWGQKNSSLHLAAYWGMVSLVRLLLDCGAETTVRNARQRGPLDGCTNLACIQLLQPSQSSTITTTTTTNTHSVDLTPINNKRQQSTATAALPRTSMLLKKAVQHVAELPMDALLTDDTQQPRLRNTPMAIDNSTVNNNSKPPLVFSSSTSSSSFSSLSSLEEPSSPGMSSMLLLSSKAAHRQPPTPTDLVFLEDDFHGNQQKQRSWIPPSPITPPLTPLSPMSPDYLDDDYSSNDGDRRIVSFSPNPMDQPTPICHRHLLHPPLPLRSPPPPMRSPSATPEDDHNDDDLEVDSKDTTFTAATGAPPSSSFSPTGIMINKKKKNSNLQSTSTQSKPTKSVRFRPDIVLLDTCVRGDVDDLLHQIKQHQQSSSKSSSVILKEWQDLHTISSQSSSSSSPPPPSLLHVALLHRQEKMVKCLISLGIDVNATDRDGWTPLHYASTLQLWSTVEALCHHPDILLHAKTNNGLKVYDCPRALVDQRRCRTLIERAMKRQQQQQQQPMTDLPHYCVV</sequence>
<evidence type="ECO:0000313" key="4">
    <source>
        <dbReference type="EMBL" id="SAM02492.1"/>
    </source>
</evidence>
<dbReference type="Proteomes" id="UP000078561">
    <property type="component" value="Unassembled WGS sequence"/>
</dbReference>
<organism evidence="4">
    <name type="scientific">Absidia glauca</name>
    <name type="common">Pin mould</name>
    <dbReference type="NCBI Taxonomy" id="4829"/>
    <lineage>
        <taxon>Eukaryota</taxon>
        <taxon>Fungi</taxon>
        <taxon>Fungi incertae sedis</taxon>
        <taxon>Mucoromycota</taxon>
        <taxon>Mucoromycotina</taxon>
        <taxon>Mucoromycetes</taxon>
        <taxon>Mucorales</taxon>
        <taxon>Cunninghamellaceae</taxon>
        <taxon>Absidia</taxon>
    </lineage>
</organism>
<dbReference type="InParanoid" id="A0A168PJ68"/>
<feature type="compositionally biased region" description="Polar residues" evidence="3">
    <location>
        <begin position="426"/>
        <end position="442"/>
    </location>
</feature>
<feature type="region of interest" description="Disordered" evidence="3">
    <location>
        <begin position="330"/>
        <end position="467"/>
    </location>
</feature>
<keyword evidence="1" id="KW-0677">Repeat</keyword>
<feature type="compositionally biased region" description="Pro residues" evidence="3">
    <location>
        <begin position="392"/>
        <end position="404"/>
    </location>
</feature>
<accession>A0A168PJ68</accession>
<keyword evidence="2" id="KW-0040">ANK repeat</keyword>
<dbReference type="InterPro" id="IPR036770">
    <property type="entry name" value="Ankyrin_rpt-contain_sf"/>
</dbReference>
<dbReference type="Gene3D" id="1.25.40.20">
    <property type="entry name" value="Ankyrin repeat-containing domain"/>
    <property type="match status" value="2"/>
</dbReference>
<feature type="repeat" description="ANK" evidence="2">
    <location>
        <begin position="134"/>
        <end position="166"/>
    </location>
</feature>
<dbReference type="InterPro" id="IPR002110">
    <property type="entry name" value="Ankyrin_rpt"/>
</dbReference>
<gene>
    <name evidence="4" type="primary">ABSGL_08285.1 scaffold 9741</name>
</gene>
<dbReference type="GO" id="GO:0004857">
    <property type="term" value="F:enzyme inhibitor activity"/>
    <property type="evidence" value="ECO:0007669"/>
    <property type="project" value="TreeGrafter"/>
</dbReference>
<feature type="compositionally biased region" description="Low complexity" evidence="3">
    <location>
        <begin position="275"/>
        <end position="299"/>
    </location>
</feature>
<evidence type="ECO:0000313" key="5">
    <source>
        <dbReference type="Proteomes" id="UP000078561"/>
    </source>
</evidence>
<evidence type="ECO:0008006" key="6">
    <source>
        <dbReference type="Google" id="ProtNLM"/>
    </source>
</evidence>
<protein>
    <recommendedName>
        <fullName evidence="6">ANK_REP_REGION domain-containing protein</fullName>
    </recommendedName>
</protein>
<dbReference type="InterPro" id="IPR051226">
    <property type="entry name" value="PP1_Regulatory_Subunit"/>
</dbReference>
<feature type="compositionally biased region" description="Pro residues" evidence="3">
    <location>
        <begin position="338"/>
        <end position="348"/>
    </location>
</feature>
<dbReference type="PANTHER" id="PTHR24179:SF29">
    <property type="entry name" value="LD46604P"/>
    <property type="match status" value="1"/>
</dbReference>
<evidence type="ECO:0000256" key="3">
    <source>
        <dbReference type="SAM" id="MobiDB-lite"/>
    </source>
</evidence>